<dbReference type="InterPro" id="IPR052392">
    <property type="entry name" value="Kelch-BTB_domain-containing"/>
</dbReference>
<dbReference type="PANTHER" id="PTHR46375:SF3">
    <property type="entry name" value="KELCH REPEAT AND BTB DOMAIN-CONTAINING PROTEIN 13"/>
    <property type="match status" value="1"/>
</dbReference>
<feature type="compositionally biased region" description="Polar residues" evidence="1">
    <location>
        <begin position="15"/>
        <end position="28"/>
    </location>
</feature>
<evidence type="ECO:0000313" key="3">
    <source>
        <dbReference type="Proteomes" id="UP001164459"/>
    </source>
</evidence>
<dbReference type="RefSeq" id="WP_269037420.1">
    <property type="nucleotide sequence ID" value="NZ_CP114040.1"/>
</dbReference>
<gene>
    <name evidence="2" type="ORF">O0S08_02915</name>
</gene>
<evidence type="ECO:0000256" key="1">
    <source>
        <dbReference type="SAM" id="MobiDB-lite"/>
    </source>
</evidence>
<sequence>MLLLGCTGGPPAADTASTGEDSTGTSDISSGVTSSPTTSSGGEDTDDESTTGGPPICPPGSHAAESGECEAELTGWTAAGELLKARDHHVTFVAETPAGVFLYVAGGTDGVAVLKSIERAKIGADGVLGPFGAAGELPEGLIGAGLAQVGRVVVVAGGLGVDNNSQTVAFVGVIADDGGVTFTSGPSLLRSRYHLTLTAHGGYVYAIGGLEQNVDVQPPAQAAVADVERAPLTDGELGPFEALQPLPDPLTHHAAVVHDDTLYLVGGISGTSVRTEIIGAELAGGELGSWALAGYLPEARATAAATVFLDELYVIAGATKTQGGEVDTVLRAPFADNGAVEAFEELPALSLTRAHAHQAPLHAGALYSAGGSIDHVPQSEVLLGRLE</sequence>
<feature type="region of interest" description="Disordered" evidence="1">
    <location>
        <begin position="1"/>
        <end position="67"/>
    </location>
</feature>
<dbReference type="EMBL" id="CP114040">
    <property type="protein sequence ID" value="WAS95088.1"/>
    <property type="molecule type" value="Genomic_DNA"/>
</dbReference>
<name>A0ABY7H7D9_9BACT</name>
<dbReference type="InterPro" id="IPR015915">
    <property type="entry name" value="Kelch-typ_b-propeller"/>
</dbReference>
<keyword evidence="3" id="KW-1185">Reference proteome</keyword>
<reference evidence="2" key="1">
    <citation type="submission" date="2022-11" db="EMBL/GenBank/DDBJ databases">
        <title>Minimal conservation of predation-associated metabolite biosynthetic gene clusters underscores biosynthetic potential of Myxococcota including descriptions for ten novel species: Archangium lansinium sp. nov., Myxococcus landrumus sp. nov., Nannocystis bai.</title>
        <authorList>
            <person name="Ahearne A."/>
            <person name="Stevens C."/>
            <person name="Dowd S."/>
        </authorList>
    </citation>
    <scope>NUCLEOTIDE SEQUENCE</scope>
    <source>
        <strain evidence="2">Fl3</strain>
    </source>
</reference>
<organism evidence="2 3">
    <name type="scientific">Nannocystis punicea</name>
    <dbReference type="NCBI Taxonomy" id="2995304"/>
    <lineage>
        <taxon>Bacteria</taxon>
        <taxon>Pseudomonadati</taxon>
        <taxon>Myxococcota</taxon>
        <taxon>Polyangia</taxon>
        <taxon>Nannocystales</taxon>
        <taxon>Nannocystaceae</taxon>
        <taxon>Nannocystis</taxon>
    </lineage>
</organism>
<dbReference type="Gene3D" id="2.120.10.80">
    <property type="entry name" value="Kelch-type beta propeller"/>
    <property type="match status" value="1"/>
</dbReference>
<evidence type="ECO:0000313" key="2">
    <source>
        <dbReference type="EMBL" id="WAS95088.1"/>
    </source>
</evidence>
<proteinExistence type="predicted"/>
<dbReference type="Proteomes" id="UP001164459">
    <property type="component" value="Chromosome"/>
</dbReference>
<evidence type="ECO:0008006" key="4">
    <source>
        <dbReference type="Google" id="ProtNLM"/>
    </source>
</evidence>
<dbReference type="PANTHER" id="PTHR46375">
    <property type="entry name" value="KELCH REPEAT AND BTB DOMAIN-CONTAINING PROTEIN 13-RELATED"/>
    <property type="match status" value="1"/>
</dbReference>
<protein>
    <recommendedName>
        <fullName evidence="4">Kelch motif-containing protein</fullName>
    </recommendedName>
</protein>
<dbReference type="SUPFAM" id="SSF117281">
    <property type="entry name" value="Kelch motif"/>
    <property type="match status" value="2"/>
</dbReference>
<accession>A0ABY7H7D9</accession>
<feature type="compositionally biased region" description="Low complexity" evidence="1">
    <location>
        <begin position="29"/>
        <end position="42"/>
    </location>
</feature>